<reference evidence="1 2" key="1">
    <citation type="submission" date="2024-03" db="EMBL/GenBank/DDBJ databases">
        <authorList>
            <person name="Gkanogiannis A."/>
            <person name="Becerra Lopez-Lavalle L."/>
        </authorList>
    </citation>
    <scope>NUCLEOTIDE SEQUENCE [LARGE SCALE GENOMIC DNA]</scope>
</reference>
<evidence type="ECO:0000313" key="2">
    <source>
        <dbReference type="Proteomes" id="UP001642487"/>
    </source>
</evidence>
<dbReference type="Proteomes" id="UP001642487">
    <property type="component" value="Chromosome 9"/>
</dbReference>
<evidence type="ECO:0000313" key="1">
    <source>
        <dbReference type="EMBL" id="CAK9329081.1"/>
    </source>
</evidence>
<keyword evidence="2" id="KW-1185">Reference proteome</keyword>
<gene>
    <name evidence="1" type="ORF">CITCOLO1_LOCUS21517</name>
</gene>
<dbReference type="EMBL" id="OZ021743">
    <property type="protein sequence ID" value="CAK9329081.1"/>
    <property type="molecule type" value="Genomic_DNA"/>
</dbReference>
<protein>
    <submittedName>
        <fullName evidence="1">Uncharacterized protein</fullName>
    </submittedName>
</protein>
<sequence length="86" mass="9479">MLGGRKFISKGLYMSLLEIEAILEGLRVLVGAWSSPITCCWRSLYEPSRSRSHSRGAESSCWGVVGSNHLLLEVKFDALEVINLGP</sequence>
<proteinExistence type="predicted"/>
<name>A0ABP0ZBL6_9ROSI</name>
<organism evidence="1 2">
    <name type="scientific">Citrullus colocynthis</name>
    <name type="common">colocynth</name>
    <dbReference type="NCBI Taxonomy" id="252529"/>
    <lineage>
        <taxon>Eukaryota</taxon>
        <taxon>Viridiplantae</taxon>
        <taxon>Streptophyta</taxon>
        <taxon>Embryophyta</taxon>
        <taxon>Tracheophyta</taxon>
        <taxon>Spermatophyta</taxon>
        <taxon>Magnoliopsida</taxon>
        <taxon>eudicotyledons</taxon>
        <taxon>Gunneridae</taxon>
        <taxon>Pentapetalae</taxon>
        <taxon>rosids</taxon>
        <taxon>fabids</taxon>
        <taxon>Cucurbitales</taxon>
        <taxon>Cucurbitaceae</taxon>
        <taxon>Benincaseae</taxon>
        <taxon>Citrullus</taxon>
    </lineage>
</organism>
<accession>A0ABP0ZBL6</accession>